<dbReference type="InterPro" id="IPR012337">
    <property type="entry name" value="RNaseH-like_sf"/>
</dbReference>
<feature type="compositionally biased region" description="Basic residues" evidence="4">
    <location>
        <begin position="57"/>
        <end position="72"/>
    </location>
</feature>
<dbReference type="SMART" id="SM00479">
    <property type="entry name" value="EXOIII"/>
    <property type="match status" value="1"/>
</dbReference>
<sequence length="271" mass="30358">MRTPITLRRLTTAGITIQARLITIESTTEQGRPDLHATVLPEDIEHLPDWILDTPHHPHPHRPTGPHPHHNRQTTLTTNERKPDMNLPTPQQLATTPLDQVILFDTETTGLGPTDEILSIAICDGTGRILLDTLIRPTRHDTWPQAERIHHISPDKVAGQPTIGHIAPTILGHLSAAAIISGYNTTFDLRMLAQSLQTPTLDRILDHTPIHDCMTDYARIHGERDPRHNDYKWQKLAVAAAHYGYTFHAHDAAEDIKATAHVYRHITGHAN</sequence>
<keyword evidence="3" id="KW-0269">Exonuclease</keyword>
<organism evidence="6 7">
    <name type="scientific">Bifidobacterium tissieri</name>
    <dbReference type="NCBI Taxonomy" id="1630162"/>
    <lineage>
        <taxon>Bacteria</taxon>
        <taxon>Bacillati</taxon>
        <taxon>Actinomycetota</taxon>
        <taxon>Actinomycetes</taxon>
        <taxon>Bifidobacteriales</taxon>
        <taxon>Bifidobacteriaceae</taxon>
        <taxon>Bifidobacterium</taxon>
    </lineage>
</organism>
<dbReference type="Proteomes" id="UP000216444">
    <property type="component" value="Unassembled WGS sequence"/>
</dbReference>
<dbReference type="GO" id="GO:0003676">
    <property type="term" value="F:nucleic acid binding"/>
    <property type="evidence" value="ECO:0007669"/>
    <property type="project" value="InterPro"/>
</dbReference>
<feature type="domain" description="Exonuclease" evidence="5">
    <location>
        <begin position="100"/>
        <end position="271"/>
    </location>
</feature>
<evidence type="ECO:0000256" key="2">
    <source>
        <dbReference type="ARBA" id="ARBA00022801"/>
    </source>
</evidence>
<accession>A0A261FKL6</accession>
<dbReference type="InterPro" id="IPR013520">
    <property type="entry name" value="Ribonucl_H"/>
</dbReference>
<dbReference type="CDD" id="cd06127">
    <property type="entry name" value="DEDDh"/>
    <property type="match status" value="1"/>
</dbReference>
<dbReference type="RefSeq" id="WP_094661687.1">
    <property type="nucleotide sequence ID" value="NZ_MWWV01000001.1"/>
</dbReference>
<protein>
    <submittedName>
        <fullName evidence="6">DNA polymerase III subunit epsilon</fullName>
    </submittedName>
</protein>
<dbReference type="Gene3D" id="3.30.420.10">
    <property type="entry name" value="Ribonuclease H-like superfamily/Ribonuclease H"/>
    <property type="match status" value="1"/>
</dbReference>
<evidence type="ECO:0000313" key="6">
    <source>
        <dbReference type="EMBL" id="OZG59346.1"/>
    </source>
</evidence>
<reference evidence="6 7" key="1">
    <citation type="journal article" date="2017" name="BMC Genomics">
        <title>Comparative genomic and phylogenomic analyses of the Bifidobacteriaceae family.</title>
        <authorList>
            <person name="Lugli G.A."/>
            <person name="Milani C."/>
            <person name="Turroni F."/>
            <person name="Duranti S."/>
            <person name="Mancabelli L."/>
            <person name="Mangifesta M."/>
            <person name="Ferrario C."/>
            <person name="Modesto M."/>
            <person name="Mattarelli P."/>
            <person name="Jiri K."/>
            <person name="van Sinderen D."/>
            <person name="Ventura M."/>
        </authorList>
    </citation>
    <scope>NUCLEOTIDE SEQUENCE [LARGE SCALE GENOMIC DNA]</scope>
    <source>
        <strain evidence="6 7">DSM 100201</strain>
    </source>
</reference>
<dbReference type="PANTHER" id="PTHR30231">
    <property type="entry name" value="DNA POLYMERASE III SUBUNIT EPSILON"/>
    <property type="match status" value="1"/>
</dbReference>
<evidence type="ECO:0000256" key="4">
    <source>
        <dbReference type="SAM" id="MobiDB-lite"/>
    </source>
</evidence>
<gene>
    <name evidence="6" type="ORF">BTIS_0077</name>
</gene>
<evidence type="ECO:0000256" key="1">
    <source>
        <dbReference type="ARBA" id="ARBA00022722"/>
    </source>
</evidence>
<dbReference type="AlphaFoldDB" id="A0A261FKL6"/>
<feature type="region of interest" description="Disordered" evidence="4">
    <location>
        <begin position="54"/>
        <end position="87"/>
    </location>
</feature>
<name>A0A261FKL6_9BIFI</name>
<dbReference type="EMBL" id="MWWV01000001">
    <property type="protein sequence ID" value="OZG59346.1"/>
    <property type="molecule type" value="Genomic_DNA"/>
</dbReference>
<proteinExistence type="predicted"/>
<dbReference type="PANTHER" id="PTHR30231:SF4">
    <property type="entry name" value="PROTEIN NEN2"/>
    <property type="match status" value="1"/>
</dbReference>
<dbReference type="InterPro" id="IPR036397">
    <property type="entry name" value="RNaseH_sf"/>
</dbReference>
<dbReference type="Pfam" id="PF00929">
    <property type="entry name" value="RNase_T"/>
    <property type="match status" value="1"/>
</dbReference>
<keyword evidence="2" id="KW-0378">Hydrolase</keyword>
<keyword evidence="7" id="KW-1185">Reference proteome</keyword>
<dbReference type="SUPFAM" id="SSF53098">
    <property type="entry name" value="Ribonuclease H-like"/>
    <property type="match status" value="1"/>
</dbReference>
<dbReference type="GO" id="GO:0008408">
    <property type="term" value="F:3'-5' exonuclease activity"/>
    <property type="evidence" value="ECO:0007669"/>
    <property type="project" value="TreeGrafter"/>
</dbReference>
<evidence type="ECO:0000256" key="3">
    <source>
        <dbReference type="ARBA" id="ARBA00022839"/>
    </source>
</evidence>
<evidence type="ECO:0000259" key="5">
    <source>
        <dbReference type="SMART" id="SM00479"/>
    </source>
</evidence>
<comment type="caution">
    <text evidence="6">The sequence shown here is derived from an EMBL/GenBank/DDBJ whole genome shotgun (WGS) entry which is preliminary data.</text>
</comment>
<keyword evidence="1" id="KW-0540">Nuclease</keyword>
<evidence type="ECO:0000313" key="7">
    <source>
        <dbReference type="Proteomes" id="UP000216444"/>
    </source>
</evidence>